<accession>A0ABW6T3Y4</accession>
<dbReference type="Proteomes" id="UP001602013">
    <property type="component" value="Unassembled WGS sequence"/>
</dbReference>
<protein>
    <recommendedName>
        <fullName evidence="4">Secreted protein</fullName>
    </recommendedName>
</protein>
<comment type="caution">
    <text evidence="2">The sequence shown here is derived from an EMBL/GenBank/DDBJ whole genome shotgun (WGS) entry which is preliminary data.</text>
</comment>
<reference evidence="2 3" key="1">
    <citation type="submission" date="2024-10" db="EMBL/GenBank/DDBJ databases">
        <title>The Natural Products Discovery Center: Release of the First 8490 Sequenced Strains for Exploring Actinobacteria Biosynthetic Diversity.</title>
        <authorList>
            <person name="Kalkreuter E."/>
            <person name="Kautsar S.A."/>
            <person name="Yang D."/>
            <person name="Bader C.D."/>
            <person name="Teijaro C.N."/>
            <person name="Fluegel L."/>
            <person name="Davis C.M."/>
            <person name="Simpson J.R."/>
            <person name="Lauterbach L."/>
            <person name="Steele A.D."/>
            <person name="Gui C."/>
            <person name="Meng S."/>
            <person name="Li G."/>
            <person name="Viehrig K."/>
            <person name="Ye F."/>
            <person name="Su P."/>
            <person name="Kiefer A.F."/>
            <person name="Nichols A."/>
            <person name="Cepeda A.J."/>
            <person name="Yan W."/>
            <person name="Fan B."/>
            <person name="Jiang Y."/>
            <person name="Adhikari A."/>
            <person name="Zheng C.-J."/>
            <person name="Schuster L."/>
            <person name="Cowan T.M."/>
            <person name="Smanski M.J."/>
            <person name="Chevrette M.G."/>
            <person name="De Carvalho L.P.S."/>
            <person name="Shen B."/>
        </authorList>
    </citation>
    <scope>NUCLEOTIDE SEQUENCE [LARGE SCALE GENOMIC DNA]</scope>
    <source>
        <strain evidence="2 3">NPDC002173</strain>
    </source>
</reference>
<evidence type="ECO:0000313" key="2">
    <source>
        <dbReference type="EMBL" id="MFF3670708.1"/>
    </source>
</evidence>
<name>A0ABW6T3Y4_9ACTN</name>
<gene>
    <name evidence="2" type="ORF">ACFYXI_34490</name>
</gene>
<feature type="signal peptide" evidence="1">
    <location>
        <begin position="1"/>
        <end position="29"/>
    </location>
</feature>
<evidence type="ECO:0000256" key="1">
    <source>
        <dbReference type="SAM" id="SignalP"/>
    </source>
</evidence>
<feature type="chain" id="PRO_5047384748" description="Secreted protein" evidence="1">
    <location>
        <begin position="30"/>
        <end position="163"/>
    </location>
</feature>
<proteinExistence type="predicted"/>
<keyword evidence="1" id="KW-0732">Signal</keyword>
<organism evidence="2 3">
    <name type="scientific">Microtetraspora malaysiensis</name>
    <dbReference type="NCBI Taxonomy" id="161358"/>
    <lineage>
        <taxon>Bacteria</taxon>
        <taxon>Bacillati</taxon>
        <taxon>Actinomycetota</taxon>
        <taxon>Actinomycetes</taxon>
        <taxon>Streptosporangiales</taxon>
        <taxon>Streptosporangiaceae</taxon>
        <taxon>Microtetraspora</taxon>
    </lineage>
</organism>
<keyword evidence="3" id="KW-1185">Reference proteome</keyword>
<evidence type="ECO:0008006" key="4">
    <source>
        <dbReference type="Google" id="ProtNLM"/>
    </source>
</evidence>
<dbReference type="RefSeq" id="WP_387416917.1">
    <property type="nucleotide sequence ID" value="NZ_JBIASD010000034.1"/>
</dbReference>
<dbReference type="EMBL" id="JBIASD010000034">
    <property type="protein sequence ID" value="MFF3670708.1"/>
    <property type="molecule type" value="Genomic_DNA"/>
</dbReference>
<evidence type="ECO:0000313" key="3">
    <source>
        <dbReference type="Proteomes" id="UP001602013"/>
    </source>
</evidence>
<sequence length="163" mass="17421">MNRLGFLARYAAATGAVVTKLATAPSASAADRLPAAAAAGSSTPWGCFFGGSSTIEKAMSNKITPWSKQTSKGAVDLRAGWYKGKQYGWARGRSPQSQTQYTVIEVDTNGDRKPDDSWGILARVGTFTCAYPASSSSRLAFRACISTKPDDKCTSAAYRTSWW</sequence>